<dbReference type="GeneID" id="6068936"/>
<feature type="region of interest" description="Disordered" evidence="1">
    <location>
        <begin position="555"/>
        <end position="582"/>
    </location>
</feature>
<accession>B0CQP0</accession>
<dbReference type="AlphaFoldDB" id="B0CQP0"/>
<dbReference type="STRING" id="486041.B0CQP0"/>
<feature type="region of interest" description="Disordered" evidence="1">
    <location>
        <begin position="306"/>
        <end position="336"/>
    </location>
</feature>
<feature type="compositionally biased region" description="Basic and acidic residues" evidence="1">
    <location>
        <begin position="559"/>
        <end position="571"/>
    </location>
</feature>
<feature type="compositionally biased region" description="Polar residues" evidence="1">
    <location>
        <begin position="428"/>
        <end position="442"/>
    </location>
</feature>
<dbReference type="RefSeq" id="XP_001873272.1">
    <property type="nucleotide sequence ID" value="XM_001873237.1"/>
</dbReference>
<dbReference type="KEGG" id="lbc:LACBIDRAFT_291562"/>
<dbReference type="HOGENOM" id="CLU_405996_0_0_1"/>
<dbReference type="Proteomes" id="UP000001194">
    <property type="component" value="Unassembled WGS sequence"/>
</dbReference>
<dbReference type="EMBL" id="DS547091">
    <property type="protein sequence ID" value="EDR15064.1"/>
    <property type="molecule type" value="Genomic_DNA"/>
</dbReference>
<feature type="compositionally biased region" description="Pro residues" evidence="1">
    <location>
        <begin position="386"/>
        <end position="396"/>
    </location>
</feature>
<organism evidence="3">
    <name type="scientific">Laccaria bicolor (strain S238N-H82 / ATCC MYA-4686)</name>
    <name type="common">Bicoloured deceiver</name>
    <name type="synonym">Laccaria laccata var. bicolor</name>
    <dbReference type="NCBI Taxonomy" id="486041"/>
    <lineage>
        <taxon>Eukaryota</taxon>
        <taxon>Fungi</taxon>
        <taxon>Dikarya</taxon>
        <taxon>Basidiomycota</taxon>
        <taxon>Agaricomycotina</taxon>
        <taxon>Agaricomycetes</taxon>
        <taxon>Agaricomycetidae</taxon>
        <taxon>Agaricales</taxon>
        <taxon>Agaricineae</taxon>
        <taxon>Hydnangiaceae</taxon>
        <taxon>Laccaria</taxon>
    </lineage>
</organism>
<dbReference type="OrthoDB" id="2687876at2759"/>
<feature type="region of interest" description="Disordered" evidence="1">
    <location>
        <begin position="15"/>
        <end position="79"/>
    </location>
</feature>
<dbReference type="InParanoid" id="B0CQP0"/>
<evidence type="ECO:0000256" key="1">
    <source>
        <dbReference type="SAM" id="MobiDB-lite"/>
    </source>
</evidence>
<evidence type="ECO:0000313" key="2">
    <source>
        <dbReference type="EMBL" id="EDR15064.1"/>
    </source>
</evidence>
<dbReference type="InterPro" id="IPR011009">
    <property type="entry name" value="Kinase-like_dom_sf"/>
</dbReference>
<keyword evidence="3" id="KW-1185">Reference proteome</keyword>
<feature type="region of interest" description="Disordered" evidence="1">
    <location>
        <begin position="383"/>
        <end position="454"/>
    </location>
</feature>
<name>B0CQP0_LACBS</name>
<dbReference type="SUPFAM" id="SSF56112">
    <property type="entry name" value="Protein kinase-like (PK-like)"/>
    <property type="match status" value="1"/>
</dbReference>
<feature type="region of interest" description="Disordered" evidence="1">
    <location>
        <begin position="624"/>
        <end position="653"/>
    </location>
</feature>
<proteinExistence type="predicted"/>
<gene>
    <name evidence="2" type="ORF">LACBIDRAFT_291562</name>
</gene>
<protein>
    <submittedName>
        <fullName evidence="2">Predicted protein</fullName>
    </submittedName>
</protein>
<feature type="compositionally biased region" description="Polar residues" evidence="1">
    <location>
        <begin position="50"/>
        <end position="79"/>
    </location>
</feature>
<sequence length="678" mass="74270">MHLIFNINHVRRIASPQCPPSSQSRAVTHPSHRNSSVTKKIDPTSETKRGTSNNDPLQGLGVSSTPRNVAPDPSSTSSLAQPIYRPSGAWAWLDGLSLRDFSLYICDCEKTILRLLKMVATSKLTSEQVELLAGRSGIYPSHGHSTRDAMVSYQRHVKLALYKKQLKPLQGIVVPNIIGVFTGTRRINVAMEVPHSSFWIESSSDMPNVLKKACVEALEKLHAQGVFHGNIGLSHFLIGGDARVTIVGFHAARALDPNPQVYLGSTTAADLRLELRKLKFKLDYQGAREKEREKFTQYVKRAQRNRKERFKVTRDPTYSPNYEDDPQSDRLDPPVDVRQPIGWLDALEEAPRRYIMPGQSIEDYENAVHDFLSVLYQMDTGHLPPTHIPSPSPPSSPGEGSGMVVPISAVPYHVSSKRKRVGGPEVASPSSKRPRTSVNSPSRAAGLQLPSVSDVPCTNGPLTDGKAPLVLDCSVASDNASTNLPQIRVRDFAYESFQPLKLDHRSQASTSKGNKPSAKYPNPLRKLNHPMASKAPSTGVTDDYSIAEACSIPSGTETIDDRTAGKRRRDEVDQDVPEFSGHSKPKRMRLLIAETPAVNSSLTILTSSEVVAPPSIPLSIPQATTLPTGNSGVEPGSSATFSDSGHSTLLQEPSGLNETPLVYRLITWWRDGLLRLIQ</sequence>
<feature type="region of interest" description="Disordered" evidence="1">
    <location>
        <begin position="503"/>
        <end position="540"/>
    </location>
</feature>
<reference evidence="2 3" key="1">
    <citation type="journal article" date="2008" name="Nature">
        <title>The genome of Laccaria bicolor provides insights into mycorrhizal symbiosis.</title>
        <authorList>
            <person name="Martin F."/>
            <person name="Aerts A."/>
            <person name="Ahren D."/>
            <person name="Brun A."/>
            <person name="Danchin E.G.J."/>
            <person name="Duchaussoy F."/>
            <person name="Gibon J."/>
            <person name="Kohler A."/>
            <person name="Lindquist E."/>
            <person name="Pereda V."/>
            <person name="Salamov A."/>
            <person name="Shapiro H.J."/>
            <person name="Wuyts J."/>
            <person name="Blaudez D."/>
            <person name="Buee M."/>
            <person name="Brokstein P."/>
            <person name="Canbaeck B."/>
            <person name="Cohen D."/>
            <person name="Courty P.E."/>
            <person name="Coutinho P.M."/>
            <person name="Delaruelle C."/>
            <person name="Detter J.C."/>
            <person name="Deveau A."/>
            <person name="DiFazio S."/>
            <person name="Duplessis S."/>
            <person name="Fraissinet-Tachet L."/>
            <person name="Lucic E."/>
            <person name="Frey-Klett P."/>
            <person name="Fourrey C."/>
            <person name="Feussner I."/>
            <person name="Gay G."/>
            <person name="Grimwood J."/>
            <person name="Hoegger P.J."/>
            <person name="Jain P."/>
            <person name="Kilaru S."/>
            <person name="Labbe J."/>
            <person name="Lin Y.C."/>
            <person name="Legue V."/>
            <person name="Le Tacon F."/>
            <person name="Marmeisse R."/>
            <person name="Melayah D."/>
            <person name="Montanini B."/>
            <person name="Muratet M."/>
            <person name="Nehls U."/>
            <person name="Niculita-Hirzel H."/>
            <person name="Oudot-Le Secq M.P."/>
            <person name="Peter M."/>
            <person name="Quesneville H."/>
            <person name="Rajashekar B."/>
            <person name="Reich M."/>
            <person name="Rouhier N."/>
            <person name="Schmutz J."/>
            <person name="Yin T."/>
            <person name="Chalot M."/>
            <person name="Henrissat B."/>
            <person name="Kuees U."/>
            <person name="Lucas S."/>
            <person name="Van de Peer Y."/>
            <person name="Podila G.K."/>
            <person name="Polle A."/>
            <person name="Pukkila P.J."/>
            <person name="Richardson P.M."/>
            <person name="Rouze P."/>
            <person name="Sanders I.R."/>
            <person name="Stajich J.E."/>
            <person name="Tunlid A."/>
            <person name="Tuskan G."/>
            <person name="Grigoriev I.V."/>
        </authorList>
    </citation>
    <scope>NUCLEOTIDE SEQUENCE [LARGE SCALE GENOMIC DNA]</scope>
    <source>
        <strain evidence="3">S238N-H82 / ATCC MYA-4686</strain>
    </source>
</reference>
<feature type="compositionally biased region" description="Basic and acidic residues" evidence="1">
    <location>
        <begin position="39"/>
        <end position="49"/>
    </location>
</feature>
<evidence type="ECO:0000313" key="3">
    <source>
        <dbReference type="Proteomes" id="UP000001194"/>
    </source>
</evidence>